<feature type="coiled-coil region" evidence="1">
    <location>
        <begin position="374"/>
        <end position="411"/>
    </location>
</feature>
<evidence type="ECO:0000256" key="1">
    <source>
        <dbReference type="SAM" id="Coils"/>
    </source>
</evidence>
<feature type="region of interest" description="Disordered" evidence="2">
    <location>
        <begin position="415"/>
        <end position="434"/>
    </location>
</feature>
<dbReference type="AlphaFoldDB" id="A0A9N8H4X5"/>
<proteinExistence type="predicted"/>
<evidence type="ECO:0000259" key="3">
    <source>
        <dbReference type="Pfam" id="PF20710"/>
    </source>
</evidence>
<evidence type="ECO:0000256" key="2">
    <source>
        <dbReference type="SAM" id="MobiDB-lite"/>
    </source>
</evidence>
<sequence>MIFTIHSAMDPTYQSSDGESGSAKKASNSAAYEMIPLDDDFEPTSIDVICARGKEAYNHPGNIRFRALVADQLHNYKTSTSKMAKSQIVRDIIESVRRASPRGGFVKKVNGKWFDVGERARREKTGQQIRDLLHESYKSSTKSKALTRKQLRKSLSTNTTVVKDFHTGAFKGAFQTTPARSSAFANRRSGLPPKMVSLDSQSSEAVALQNEFRHRRSTSNNNADRDYCSIPMPQLRRLSEPNNNHNNNHNLNLVGNAEELNEGIIGGGMGMGAATSGLSMSMSMSSGLSMGMGAMEPPSGIAMPSSGMGMNSVSSMGSSGNIMGGSNTMGMGSMGAMNSMGMASNSSMNLNNSSMNSMIGNMSQSSSSMSSWEMNRHQQTLLQQQEQLMQLQREQQRLQEQQRQLTEMMQRRSVPIPPSVIPQDSGAFSSQSSFMNTNYGSNSMSLSSPAHFDMNHSSSDDMPPLRGASQGNMSRRSRAAMSSHSFPPRNSRPQVSGMADAYQRGNRMDRLTTAATAVEGFDPLPVDVDNGIFVQQNPAANQDNSNSEVSFEEAIDNICHVDEQSRRKKSYRFSSSKREA</sequence>
<feature type="region of interest" description="Disordered" evidence="2">
    <location>
        <begin position="450"/>
        <end position="496"/>
    </location>
</feature>
<gene>
    <name evidence="4" type="ORF">SEMRO_97_G050050.1</name>
</gene>
<organism evidence="4 5">
    <name type="scientific">Seminavis robusta</name>
    <dbReference type="NCBI Taxonomy" id="568900"/>
    <lineage>
        <taxon>Eukaryota</taxon>
        <taxon>Sar</taxon>
        <taxon>Stramenopiles</taxon>
        <taxon>Ochrophyta</taxon>
        <taxon>Bacillariophyta</taxon>
        <taxon>Bacillariophyceae</taxon>
        <taxon>Bacillariophycidae</taxon>
        <taxon>Naviculales</taxon>
        <taxon>Naviculaceae</taxon>
        <taxon>Seminavis</taxon>
    </lineage>
</organism>
<keyword evidence="1" id="KW-0175">Coiled coil</keyword>
<accession>A0A9N8H4X5</accession>
<name>A0A9N8H4X5_9STRA</name>
<keyword evidence="5" id="KW-1185">Reference proteome</keyword>
<protein>
    <submittedName>
        <fullName evidence="4">Nitrilase family, member 2</fullName>
    </submittedName>
</protein>
<reference evidence="4" key="1">
    <citation type="submission" date="2020-06" db="EMBL/GenBank/DDBJ databases">
        <authorList>
            <consortium name="Plant Systems Biology data submission"/>
        </authorList>
    </citation>
    <scope>NUCLEOTIDE SEQUENCE</scope>
    <source>
        <strain evidence="4">D6</strain>
    </source>
</reference>
<evidence type="ECO:0000313" key="5">
    <source>
        <dbReference type="Proteomes" id="UP001153069"/>
    </source>
</evidence>
<dbReference type="InterPro" id="IPR049227">
    <property type="entry name" value="DUF6824"/>
</dbReference>
<dbReference type="EMBL" id="CAICTM010000096">
    <property type="protein sequence ID" value="CAB9500996.1"/>
    <property type="molecule type" value="Genomic_DNA"/>
</dbReference>
<dbReference type="Pfam" id="PF20710">
    <property type="entry name" value="DUF6824"/>
    <property type="match status" value="1"/>
</dbReference>
<evidence type="ECO:0000313" key="4">
    <source>
        <dbReference type="EMBL" id="CAB9500996.1"/>
    </source>
</evidence>
<feature type="domain" description="DUF6824" evidence="3">
    <location>
        <begin position="47"/>
        <end position="131"/>
    </location>
</feature>
<comment type="caution">
    <text evidence="4">The sequence shown here is derived from an EMBL/GenBank/DDBJ whole genome shotgun (WGS) entry which is preliminary data.</text>
</comment>
<dbReference type="Proteomes" id="UP001153069">
    <property type="component" value="Unassembled WGS sequence"/>
</dbReference>